<evidence type="ECO:0000259" key="9">
    <source>
        <dbReference type="SMART" id="SM00977"/>
    </source>
</evidence>
<comment type="catalytic activity">
    <reaction evidence="7 8">
        <text>cytidine(34) in tRNA(Ile2) + L-lysine + ATP = lysidine(34) in tRNA(Ile2) + AMP + diphosphate + H(+)</text>
        <dbReference type="Rhea" id="RHEA:43744"/>
        <dbReference type="Rhea" id="RHEA-COMP:10625"/>
        <dbReference type="Rhea" id="RHEA-COMP:10670"/>
        <dbReference type="ChEBI" id="CHEBI:15378"/>
        <dbReference type="ChEBI" id="CHEBI:30616"/>
        <dbReference type="ChEBI" id="CHEBI:32551"/>
        <dbReference type="ChEBI" id="CHEBI:33019"/>
        <dbReference type="ChEBI" id="CHEBI:82748"/>
        <dbReference type="ChEBI" id="CHEBI:83665"/>
        <dbReference type="ChEBI" id="CHEBI:456215"/>
        <dbReference type="EC" id="6.3.4.19"/>
    </reaction>
</comment>
<dbReference type="InterPro" id="IPR015262">
    <property type="entry name" value="tRNA_Ile_lys_synt_subst-bd"/>
</dbReference>
<dbReference type="Pfam" id="PF01171">
    <property type="entry name" value="ATP_bind_3"/>
    <property type="match status" value="1"/>
</dbReference>
<keyword evidence="2 8" id="KW-0963">Cytoplasm</keyword>
<dbReference type="EMBL" id="JADIKJ010000002">
    <property type="protein sequence ID" value="MFK2899425.1"/>
    <property type="molecule type" value="Genomic_DNA"/>
</dbReference>
<dbReference type="NCBIfam" id="TIGR02433">
    <property type="entry name" value="lysidine_TilS_C"/>
    <property type="match status" value="1"/>
</dbReference>
<feature type="binding site" evidence="8">
    <location>
        <begin position="59"/>
        <end position="64"/>
    </location>
    <ligand>
        <name>ATP</name>
        <dbReference type="ChEBI" id="CHEBI:30616"/>
    </ligand>
</feature>
<evidence type="ECO:0000313" key="10">
    <source>
        <dbReference type="EMBL" id="MFK2899425.1"/>
    </source>
</evidence>
<dbReference type="InterPro" id="IPR012795">
    <property type="entry name" value="tRNA_Ile_lys_synt_N"/>
</dbReference>
<gene>
    <name evidence="8 10" type="primary">tilS</name>
    <name evidence="10" type="ORF">ISP15_03690</name>
</gene>
<dbReference type="HAMAP" id="MF_01161">
    <property type="entry name" value="tRNA_Ile_lys_synt"/>
    <property type="match status" value="1"/>
</dbReference>
<dbReference type="GO" id="GO:0032267">
    <property type="term" value="F:tRNA(Ile)-lysidine synthase activity"/>
    <property type="evidence" value="ECO:0007669"/>
    <property type="project" value="UniProtKB-EC"/>
</dbReference>
<keyword evidence="6 8" id="KW-0067">ATP-binding</keyword>
<comment type="domain">
    <text evidence="8">The N-terminal region contains the highly conserved SGGXDS motif, predicted to be a P-loop motif involved in ATP binding.</text>
</comment>
<dbReference type="SUPFAM" id="SSF52402">
    <property type="entry name" value="Adenine nucleotide alpha hydrolases-like"/>
    <property type="match status" value="1"/>
</dbReference>
<keyword evidence="3 8" id="KW-0436">Ligase</keyword>
<dbReference type="CDD" id="cd01992">
    <property type="entry name" value="TilS_N"/>
    <property type="match status" value="1"/>
</dbReference>
<dbReference type="InterPro" id="IPR012094">
    <property type="entry name" value="tRNA_Ile_lys_synt"/>
</dbReference>
<dbReference type="Pfam" id="PF09179">
    <property type="entry name" value="TilS"/>
    <property type="match status" value="1"/>
</dbReference>
<dbReference type="InterPro" id="IPR014729">
    <property type="entry name" value="Rossmann-like_a/b/a_fold"/>
</dbReference>
<dbReference type="SUPFAM" id="SSF82829">
    <property type="entry name" value="MesJ substrate recognition domain-like"/>
    <property type="match status" value="1"/>
</dbReference>
<dbReference type="PANTHER" id="PTHR43033:SF1">
    <property type="entry name" value="TRNA(ILE)-LYSIDINE SYNTHASE-RELATED"/>
    <property type="match status" value="1"/>
</dbReference>
<sequence>MRSSCSSWIAAALATAAPRRSTCATKRNRQFVNSSARLRETLQQALHAQPQGTLCVGYSGGPDSTALLHALASLPEARARGLRAMHVDHQLHPQSAHWAAHCQAFCAMLELACDVHTANIDRLGGIGLEAAARHGRYAVFADQLGPGERLVLGHHQDDQVETVLLKLLRGAGPEGLGGMREQRPLGQGVAWRPLLALPRQVLRDYVDAHALSSIHDPSNHDTRLARNYLRHEIVPRLKAHWPQVAISITHSAKLSRAAADTLQQEWLPALETLRDNGTNSLDARGWLALPPAVREPLLAHWLHAQGLPAPTTSQRQQIERQCMAQHGQLPCIRWPGAELHVWKYRLWAMAPRKQPATLAELSWHGEPLELPGGGALTLEPAARLPIALTVRWRRGGERIKPAGDRHTRELRSLFQAGTIPPWQRDACPLLYEGDTLIAVADRWLNARAEAIFHEAGVRPHWRPGSSPT</sequence>
<evidence type="ECO:0000256" key="1">
    <source>
        <dbReference type="ARBA" id="ARBA00004496"/>
    </source>
</evidence>
<organism evidence="10 11">
    <name type="scientific">Dyella jejuensis</name>
    <dbReference type="NCBI Taxonomy" id="1432009"/>
    <lineage>
        <taxon>Bacteria</taxon>
        <taxon>Pseudomonadati</taxon>
        <taxon>Pseudomonadota</taxon>
        <taxon>Gammaproteobacteria</taxon>
        <taxon>Lysobacterales</taxon>
        <taxon>Rhodanobacteraceae</taxon>
        <taxon>Dyella</taxon>
    </lineage>
</organism>
<dbReference type="InterPro" id="IPR011063">
    <property type="entry name" value="TilS/TtcA_N"/>
</dbReference>
<dbReference type="Pfam" id="PF11734">
    <property type="entry name" value="TilS_C"/>
    <property type="match status" value="1"/>
</dbReference>
<dbReference type="Gene3D" id="1.20.59.20">
    <property type="match status" value="1"/>
</dbReference>
<evidence type="ECO:0000256" key="5">
    <source>
        <dbReference type="ARBA" id="ARBA00022741"/>
    </source>
</evidence>
<dbReference type="Proteomes" id="UP001620461">
    <property type="component" value="Unassembled WGS sequence"/>
</dbReference>
<protein>
    <recommendedName>
        <fullName evidence="8">tRNA(Ile)-lysidine synthase</fullName>
        <ecNumber evidence="8">6.3.4.19</ecNumber>
    </recommendedName>
    <alternativeName>
        <fullName evidence="8">tRNA(Ile)-2-lysyl-cytidine synthase</fullName>
    </alternativeName>
    <alternativeName>
        <fullName evidence="8">tRNA(Ile)-lysidine synthetase</fullName>
    </alternativeName>
</protein>
<evidence type="ECO:0000256" key="2">
    <source>
        <dbReference type="ARBA" id="ARBA00022490"/>
    </source>
</evidence>
<comment type="function">
    <text evidence="8">Ligates lysine onto the cytidine present at position 34 of the AUA codon-specific tRNA(Ile) that contains the anticodon CAU, in an ATP-dependent manner. Cytidine is converted to lysidine, thus changing the amino acid specificity of the tRNA from methionine to isoleucine.</text>
</comment>
<reference evidence="10 11" key="1">
    <citation type="submission" date="2020-10" db="EMBL/GenBank/DDBJ databases">
        <title>Phylogeny of dyella-like bacteria.</title>
        <authorList>
            <person name="Fu J."/>
        </authorList>
    </citation>
    <scope>NUCLEOTIDE SEQUENCE [LARGE SCALE GENOMIC DNA]</scope>
    <source>
        <strain evidence="10 11">JP1</strain>
    </source>
</reference>
<dbReference type="PANTHER" id="PTHR43033">
    <property type="entry name" value="TRNA(ILE)-LYSIDINE SYNTHASE-RELATED"/>
    <property type="match status" value="1"/>
</dbReference>
<keyword evidence="4 8" id="KW-0819">tRNA processing</keyword>
<evidence type="ECO:0000256" key="8">
    <source>
        <dbReference type="HAMAP-Rule" id="MF_01161"/>
    </source>
</evidence>
<dbReference type="EC" id="6.3.4.19" evidence="8"/>
<proteinExistence type="inferred from homology"/>
<evidence type="ECO:0000256" key="7">
    <source>
        <dbReference type="ARBA" id="ARBA00048539"/>
    </source>
</evidence>
<keyword evidence="5 8" id="KW-0547">Nucleotide-binding</keyword>
<evidence type="ECO:0000256" key="6">
    <source>
        <dbReference type="ARBA" id="ARBA00022840"/>
    </source>
</evidence>
<accession>A0ABW8JGK0</accession>
<dbReference type="SMART" id="SM00977">
    <property type="entry name" value="TilS_C"/>
    <property type="match status" value="1"/>
</dbReference>
<comment type="subcellular location">
    <subcellularLocation>
        <location evidence="1 8">Cytoplasm</location>
    </subcellularLocation>
</comment>
<evidence type="ECO:0000256" key="4">
    <source>
        <dbReference type="ARBA" id="ARBA00022694"/>
    </source>
</evidence>
<keyword evidence="11" id="KW-1185">Reference proteome</keyword>
<comment type="caution">
    <text evidence="10">The sequence shown here is derived from an EMBL/GenBank/DDBJ whole genome shotgun (WGS) entry which is preliminary data.</text>
</comment>
<dbReference type="SUPFAM" id="SSF56037">
    <property type="entry name" value="PheT/TilS domain"/>
    <property type="match status" value="1"/>
</dbReference>
<evidence type="ECO:0000256" key="3">
    <source>
        <dbReference type="ARBA" id="ARBA00022598"/>
    </source>
</evidence>
<evidence type="ECO:0000313" key="11">
    <source>
        <dbReference type="Proteomes" id="UP001620461"/>
    </source>
</evidence>
<name>A0ABW8JGK0_9GAMM</name>
<feature type="domain" description="Lysidine-tRNA(Ile) synthetase C-terminal" evidence="9">
    <location>
        <begin position="388"/>
        <end position="461"/>
    </location>
</feature>
<dbReference type="NCBIfam" id="TIGR02432">
    <property type="entry name" value="lysidine_TilS_N"/>
    <property type="match status" value="1"/>
</dbReference>
<comment type="similarity">
    <text evidence="8">Belongs to the tRNA(Ile)-lysidine synthase family.</text>
</comment>
<dbReference type="Gene3D" id="3.40.50.620">
    <property type="entry name" value="HUPs"/>
    <property type="match status" value="1"/>
</dbReference>
<dbReference type="InterPro" id="IPR012796">
    <property type="entry name" value="Lysidine-tRNA-synth_C"/>
</dbReference>